<name>A0A9P8VWP5_9HYPO</name>
<feature type="domain" description="HPt" evidence="2">
    <location>
        <begin position="38"/>
        <end position="143"/>
    </location>
</feature>
<comment type="caution">
    <text evidence="3">The sequence shown here is derived from an EMBL/GenBank/DDBJ whole genome shotgun (WGS) entry which is preliminary data.</text>
</comment>
<dbReference type="GO" id="GO:0005737">
    <property type="term" value="C:cytoplasm"/>
    <property type="evidence" value="ECO:0007669"/>
    <property type="project" value="TreeGrafter"/>
</dbReference>
<dbReference type="AlphaFoldDB" id="A0A9P8VWP5"/>
<proteinExistence type="predicted"/>
<dbReference type="GO" id="GO:0009927">
    <property type="term" value="F:histidine phosphotransfer kinase activity"/>
    <property type="evidence" value="ECO:0007669"/>
    <property type="project" value="InterPro"/>
</dbReference>
<protein>
    <submittedName>
        <fullName evidence="3">Histidine phosphotransferase HPT1p</fullName>
    </submittedName>
</protein>
<accession>A0A9P8VWP5</accession>
<evidence type="ECO:0000313" key="4">
    <source>
        <dbReference type="Proteomes" id="UP000777438"/>
    </source>
</evidence>
<dbReference type="InterPro" id="IPR045871">
    <property type="entry name" value="AHP1-5/YPD1"/>
</dbReference>
<dbReference type="GO" id="GO:0000160">
    <property type="term" value="P:phosphorelay signal transduction system"/>
    <property type="evidence" value="ECO:0007669"/>
    <property type="project" value="InterPro"/>
</dbReference>
<evidence type="ECO:0000313" key="3">
    <source>
        <dbReference type="EMBL" id="KAH6877264.1"/>
    </source>
</evidence>
<dbReference type="InterPro" id="IPR008207">
    <property type="entry name" value="Sig_transdc_His_kin_Hpt_dom"/>
</dbReference>
<dbReference type="EMBL" id="JAGPYM010000030">
    <property type="protein sequence ID" value="KAH6877264.1"/>
    <property type="molecule type" value="Genomic_DNA"/>
</dbReference>
<dbReference type="InterPro" id="IPR036641">
    <property type="entry name" value="HPT_dom_sf"/>
</dbReference>
<keyword evidence="1" id="KW-0597">Phosphoprotein</keyword>
<dbReference type="CDD" id="cd00088">
    <property type="entry name" value="HPT"/>
    <property type="match status" value="1"/>
</dbReference>
<dbReference type="GO" id="GO:0005634">
    <property type="term" value="C:nucleus"/>
    <property type="evidence" value="ECO:0007669"/>
    <property type="project" value="TreeGrafter"/>
</dbReference>
<gene>
    <name evidence="3" type="ORF">B0T10DRAFT_464656</name>
</gene>
<dbReference type="PANTHER" id="PTHR28242">
    <property type="entry name" value="PHOSPHORELAY INTERMEDIATE PROTEIN YPD1"/>
    <property type="match status" value="1"/>
</dbReference>
<organism evidence="3 4">
    <name type="scientific">Thelonectria olida</name>
    <dbReference type="NCBI Taxonomy" id="1576542"/>
    <lineage>
        <taxon>Eukaryota</taxon>
        <taxon>Fungi</taxon>
        <taxon>Dikarya</taxon>
        <taxon>Ascomycota</taxon>
        <taxon>Pezizomycotina</taxon>
        <taxon>Sordariomycetes</taxon>
        <taxon>Hypocreomycetidae</taxon>
        <taxon>Hypocreales</taxon>
        <taxon>Nectriaceae</taxon>
        <taxon>Thelonectria</taxon>
    </lineage>
</organism>
<sequence length="146" mass="16310">MSPAEDNAAEFGTEELSKVDGIDIGTFTQILEMDDDDEREFSSAIVFDFFTQAQETFDTMDDALRNGELRKLSDLGHFLKGSSATLGLTKVRDGCEKIQRYGKQENVDGSPQLDTELCLERIGEALKSVKKDFVVVEDALKKFYGH</sequence>
<dbReference type="PANTHER" id="PTHR28242:SF52">
    <property type="entry name" value="PHOSPHORELAY INTERMEDIATE PROTEIN YPD1"/>
    <property type="match status" value="1"/>
</dbReference>
<dbReference type="SMART" id="SM00073">
    <property type="entry name" value="HPT"/>
    <property type="match status" value="1"/>
</dbReference>
<dbReference type="Proteomes" id="UP000777438">
    <property type="component" value="Unassembled WGS sequence"/>
</dbReference>
<dbReference type="OrthoDB" id="1673781at2759"/>
<keyword evidence="4" id="KW-1185">Reference proteome</keyword>
<evidence type="ECO:0000256" key="1">
    <source>
        <dbReference type="PROSITE-ProRule" id="PRU00110"/>
    </source>
</evidence>
<dbReference type="GO" id="GO:0043424">
    <property type="term" value="F:protein histidine kinase binding"/>
    <property type="evidence" value="ECO:0007669"/>
    <property type="project" value="InterPro"/>
</dbReference>
<dbReference type="Gene3D" id="1.20.120.160">
    <property type="entry name" value="HPT domain"/>
    <property type="match status" value="1"/>
</dbReference>
<dbReference type="Pfam" id="PF01627">
    <property type="entry name" value="Hpt"/>
    <property type="match status" value="1"/>
</dbReference>
<feature type="modified residue" description="Phosphohistidine" evidence="1">
    <location>
        <position position="77"/>
    </location>
</feature>
<evidence type="ECO:0000259" key="2">
    <source>
        <dbReference type="PROSITE" id="PS50894"/>
    </source>
</evidence>
<dbReference type="PROSITE" id="PS50894">
    <property type="entry name" value="HPT"/>
    <property type="match status" value="1"/>
</dbReference>
<dbReference type="SUPFAM" id="SSF47226">
    <property type="entry name" value="Histidine-containing phosphotransfer domain, HPT domain"/>
    <property type="match status" value="1"/>
</dbReference>
<reference evidence="3 4" key="1">
    <citation type="journal article" date="2021" name="Nat. Commun.">
        <title>Genetic determinants of endophytism in the Arabidopsis root mycobiome.</title>
        <authorList>
            <person name="Mesny F."/>
            <person name="Miyauchi S."/>
            <person name="Thiergart T."/>
            <person name="Pickel B."/>
            <person name="Atanasova L."/>
            <person name="Karlsson M."/>
            <person name="Huettel B."/>
            <person name="Barry K.W."/>
            <person name="Haridas S."/>
            <person name="Chen C."/>
            <person name="Bauer D."/>
            <person name="Andreopoulos W."/>
            <person name="Pangilinan J."/>
            <person name="LaButti K."/>
            <person name="Riley R."/>
            <person name="Lipzen A."/>
            <person name="Clum A."/>
            <person name="Drula E."/>
            <person name="Henrissat B."/>
            <person name="Kohler A."/>
            <person name="Grigoriev I.V."/>
            <person name="Martin F.M."/>
            <person name="Hacquard S."/>
        </authorList>
    </citation>
    <scope>NUCLEOTIDE SEQUENCE [LARGE SCALE GENOMIC DNA]</scope>
    <source>
        <strain evidence="3 4">MPI-CAGE-CH-0241</strain>
    </source>
</reference>